<dbReference type="SMART" id="SM00827">
    <property type="entry name" value="PKS_AT"/>
    <property type="match status" value="1"/>
</dbReference>
<evidence type="ECO:0000313" key="21">
    <source>
        <dbReference type="Proteomes" id="UP000759131"/>
    </source>
</evidence>
<comment type="catalytic activity">
    <reaction evidence="15">
        <text>acetyl-CoA + n malonyl-CoA + 2n NADPH + 2n H(+) = a long-chain fatty acid + (n+1) CoA + n CO2 + 2n NADP(+).</text>
        <dbReference type="EC" id="2.3.1.85"/>
    </reaction>
</comment>
<feature type="active site" description="Proton donor; for dehydratase activity" evidence="16">
    <location>
        <position position="939"/>
    </location>
</feature>
<dbReference type="PROSITE" id="PS52004">
    <property type="entry name" value="KS3_2"/>
    <property type="match status" value="1"/>
</dbReference>
<feature type="domain" description="Carrier" evidence="17">
    <location>
        <begin position="1977"/>
        <end position="2052"/>
    </location>
</feature>
<keyword evidence="7" id="KW-0378">Hydrolase</keyword>
<sequence>MTIPDDMRDTQTAVYVGAFNDESIEALCQDPATVSMYAAVGTKRTMLANRVSYVFNFHGPSLSLDTACSSSLVAAQIAYSGIRAGDFDAAIVAGVNIAIKPLITAEFAKLGMLSPVGRCKYLDASADGYVRSETVSVALLQRRRDARRVYATVIHSKVNSDGYKVEGQTFPSPKTQLSLIMATLKESEVNPNWIRYVEAHGTGTQAGDRNETMGIVQAFCADRSEPLLVGSVKSNLGHSESAAGMNQLAKLVITMENRKIPAIYGLKTPNPAIEPLMKGQIKPVTENTPFEDCVVAINSFGFGGTNAHMLIRPNTRPATPVPNNGYREIPRLVLTNGRTEESVDYIMDFIENNSPKASDDFLALLNEVKATDGMDWRGYLARDVKSKNYVQLRRNTSKISSKRQVWLVCNGMGAQWLSMGKQMMEIDIFRKSIEKSAEIIRPYGIDLMQLVLGDDPNLFAPISSSSTSLIAIQIALIDLLKALGVEADGYFGHSAGEMGCGYINGVLTQEEFIMIGYNRRCVQDLRGLMAAVGMSWDEVKKRCPPGVEAACHNSPNSVTVSGDEEAVARFVAELKAENVFTKVVNSSNIPFHSSIVKNMYSTLLDRYRTVIADKRLRSDKWISTSIPADKWAEDECKYSSAEYYVNNLVEPVLFKEALDLVPEDAVIIEIGADSVFRNLIKQNYPSLQYVGLMKRNDTDSLANFLAAIGELYNLGLNPRVENLYPKVTFPVERGTQSLSSLIKWDHSDDYLVPLYPDYFNPRTGDEINISIDFKLEENQFYFGHVIDGRVLFPATGYLYIVWQELAKQSSIPVTELPVIFANVHFLRATIIKENTVLTFKFHYSKLNGEFCIYNDNQLTVSGRMSTPDKYNQFLPLGQNFDSLMDRKNQNYSLNKADVYKELRIRGYEYKDLFQSITSVDVKKNTAKVENRTNWVTFADAMLHFALLSVNTRDLVLPTSIDVIHCDPRIFKANAGEDILEIFADPMGDYCITRGLEIYGFNVNRIDRRKQSEELCLEKYVFIPYFEKNALKEDMEVLVETYVSILDDMITNGLNGNKTKLTNKLNNLLAINELSDDMLVLKDIIEEKLNNNTKSDSNILETEDGRKLCSDLINNTYLNEYLLRPAVDLILENNNSFHTRKEFNVLEINFSEEVCYQSVVDYLKDSFYNLKIKYSLYSPTNTKSQDSMPYNMVNIDFLNEKTSGKGNSIDLIVLRDGYPQQSNGVINYEKVFEYIHSNLNTNGFLLILMRNDYTLPEKHLFDRFGIKYNDKMKDNQILTSMANKSGLSLISNRTDPKTCSSVLLMRNVEKNRQTNDIVLRMTESVYDPWFQTLKTELSKDSKTDSESIVWLICDHKKPNGIVGFVNCLRKELNGHRIRCISDENIYNSSAPFEAIRDNNLVMNIRKDSDFGSYRFIDLNEVRLTTGAIKHAMALRPKSKDISIDKWIECKHNSLPKQTQNIIVNVFCAGLTPYDIKRFKTETIKSVQMPPELGLCSQFSGCDEFGNRFMGIKSGECLSTSLAFNNLNEIISIPNHWSLESACTVPLAYGSAYLALIINARLDRTDSVLIHCADGAVGRAALAISLSIGCEIYATVNNLNARHNLLNDFPELDDTKVINTSMDCFKQQVCERTGGKGVDIVFNYTQEYRTELSANCLKPNGKYLSIEYHSNNALNKAVTCDKNIAVFHINVKQVFSQTNDDLLKYKVLDLIREGIAKNVVKPFNGKPVNAVHNTTFPDDRTYVLTGGLGGFGLELAHWLVERGAKHIALTSRSGLKNKYQEFCVNQLKTLGANVMISTLNASDPKECEQLMAGCEKEAPVAGIFCLAMVLSDGLFTNQTEKSMQKVFEPKIDAIKNLDTISRKLCPHLQYFVAFSSVSGGRGNAGQTNYGLANVYMQEVCESRRRQGLHGLAIQWGAIADVGVVTEHFSPDVQSIGATVPQRIHSCLSLMNHFLRSDDTVVSSLLRFEMKKPMDSTAKRDGVSDVVWLIGNILGVRDPSKIRPMAKLPELGMDSLMVVNIKQALESEFEVELELQQLTTLTIGEINKLCDKSGK</sequence>
<dbReference type="Pfam" id="PF00109">
    <property type="entry name" value="ketoacyl-synt"/>
    <property type="match status" value="1"/>
</dbReference>
<evidence type="ECO:0000256" key="16">
    <source>
        <dbReference type="PROSITE-ProRule" id="PRU01363"/>
    </source>
</evidence>
<dbReference type="Gene3D" id="3.10.129.110">
    <property type="entry name" value="Polyketide synthase dehydratase"/>
    <property type="match status" value="1"/>
</dbReference>
<keyword evidence="4" id="KW-0444">Lipid biosynthesis</keyword>
<dbReference type="GO" id="GO:0016787">
    <property type="term" value="F:hydrolase activity"/>
    <property type="evidence" value="ECO:0007669"/>
    <property type="project" value="UniProtKB-KW"/>
</dbReference>
<dbReference type="UniPathway" id="UPA00094"/>
<keyword evidence="6" id="KW-0808">Transferase</keyword>
<evidence type="ECO:0000256" key="10">
    <source>
        <dbReference type="ARBA" id="ARBA00023002"/>
    </source>
</evidence>
<dbReference type="SUPFAM" id="SSF55048">
    <property type="entry name" value="Probable ACP-binding domain of malonyl-CoA ACP transacylase"/>
    <property type="match status" value="1"/>
</dbReference>
<organism evidence="20">
    <name type="scientific">Medioppia subpectinata</name>
    <dbReference type="NCBI Taxonomy" id="1979941"/>
    <lineage>
        <taxon>Eukaryota</taxon>
        <taxon>Metazoa</taxon>
        <taxon>Ecdysozoa</taxon>
        <taxon>Arthropoda</taxon>
        <taxon>Chelicerata</taxon>
        <taxon>Arachnida</taxon>
        <taxon>Acari</taxon>
        <taxon>Acariformes</taxon>
        <taxon>Sarcoptiformes</taxon>
        <taxon>Oribatida</taxon>
        <taxon>Brachypylina</taxon>
        <taxon>Oppioidea</taxon>
        <taxon>Oppiidae</taxon>
        <taxon>Medioppia</taxon>
    </lineage>
</organism>
<dbReference type="Pfam" id="PF02801">
    <property type="entry name" value="Ketoacyl-synt_C"/>
    <property type="match status" value="1"/>
</dbReference>
<feature type="active site" description="Proton acceptor; for dehydratase activity" evidence="16">
    <location>
        <position position="784"/>
    </location>
</feature>
<dbReference type="EMBL" id="CAJPIZ010000797">
    <property type="protein sequence ID" value="CAG2102302.1"/>
    <property type="molecule type" value="Genomic_DNA"/>
</dbReference>
<evidence type="ECO:0000256" key="8">
    <source>
        <dbReference type="ARBA" id="ARBA00022832"/>
    </source>
</evidence>
<dbReference type="SMART" id="SM00825">
    <property type="entry name" value="PKS_KS"/>
    <property type="match status" value="1"/>
</dbReference>
<evidence type="ECO:0000313" key="20">
    <source>
        <dbReference type="EMBL" id="CAD7621872.1"/>
    </source>
</evidence>
<evidence type="ECO:0000259" key="17">
    <source>
        <dbReference type="PROSITE" id="PS50075"/>
    </source>
</evidence>
<dbReference type="InterPro" id="IPR016039">
    <property type="entry name" value="Thiolase-like"/>
</dbReference>
<keyword evidence="5" id="KW-0597">Phosphoprotein</keyword>
<dbReference type="GO" id="GO:0006633">
    <property type="term" value="P:fatty acid biosynthetic process"/>
    <property type="evidence" value="ECO:0007669"/>
    <property type="project" value="UniProtKB-UniPathway"/>
</dbReference>
<evidence type="ECO:0000256" key="11">
    <source>
        <dbReference type="ARBA" id="ARBA00023027"/>
    </source>
</evidence>
<dbReference type="GO" id="GO:0004312">
    <property type="term" value="F:fatty acid synthase activity"/>
    <property type="evidence" value="ECO:0007669"/>
    <property type="project" value="UniProtKB-EC"/>
</dbReference>
<protein>
    <recommendedName>
        <fullName evidence="2">Fatty acid synthase</fullName>
        <ecNumber evidence="1">2.3.1.85</ecNumber>
    </recommendedName>
</protein>
<dbReference type="InterPro" id="IPR009081">
    <property type="entry name" value="PP-bd_ACP"/>
</dbReference>
<keyword evidence="21" id="KW-1185">Reference proteome</keyword>
<dbReference type="SMART" id="SM00822">
    <property type="entry name" value="PKS_KR"/>
    <property type="match status" value="1"/>
</dbReference>
<dbReference type="Gene3D" id="3.40.50.150">
    <property type="entry name" value="Vaccinia Virus protein VP39"/>
    <property type="match status" value="1"/>
</dbReference>
<dbReference type="InterPro" id="IPR016036">
    <property type="entry name" value="Malonyl_transacylase_ACP-bd"/>
</dbReference>
<dbReference type="SUPFAM" id="SSF47336">
    <property type="entry name" value="ACP-like"/>
    <property type="match status" value="1"/>
</dbReference>
<gene>
    <name evidence="20" type="ORF">OSB1V03_LOCUS2342</name>
</gene>
<dbReference type="InterPro" id="IPR036291">
    <property type="entry name" value="NAD(P)-bd_dom_sf"/>
</dbReference>
<evidence type="ECO:0000256" key="5">
    <source>
        <dbReference type="ARBA" id="ARBA00022553"/>
    </source>
</evidence>
<dbReference type="SUPFAM" id="SSF52151">
    <property type="entry name" value="FabD/lysophospholipase-like"/>
    <property type="match status" value="1"/>
</dbReference>
<dbReference type="InterPro" id="IPR014030">
    <property type="entry name" value="Ketoacyl_synth_N"/>
</dbReference>
<dbReference type="CDD" id="cd00833">
    <property type="entry name" value="PKS"/>
    <property type="match status" value="1"/>
</dbReference>
<evidence type="ECO:0000256" key="14">
    <source>
        <dbReference type="ARBA" id="ARBA00023268"/>
    </source>
</evidence>
<keyword evidence="9" id="KW-0521">NADP</keyword>
<keyword evidence="14" id="KW-0511">Multifunctional enzyme</keyword>
<dbReference type="SUPFAM" id="SSF53901">
    <property type="entry name" value="Thiolase-like"/>
    <property type="match status" value="2"/>
</dbReference>
<dbReference type="SUPFAM" id="SSF51735">
    <property type="entry name" value="NAD(P)-binding Rossmann-fold domains"/>
    <property type="match status" value="2"/>
</dbReference>
<dbReference type="Pfam" id="PF21149">
    <property type="entry name" value="FAS_pseudo-KR"/>
    <property type="match status" value="1"/>
</dbReference>
<evidence type="ECO:0000256" key="6">
    <source>
        <dbReference type="ARBA" id="ARBA00022679"/>
    </source>
</evidence>
<evidence type="ECO:0000259" key="18">
    <source>
        <dbReference type="PROSITE" id="PS52004"/>
    </source>
</evidence>
<evidence type="ECO:0000256" key="15">
    <source>
        <dbReference type="ARBA" id="ARBA00044883"/>
    </source>
</evidence>
<evidence type="ECO:0000256" key="12">
    <source>
        <dbReference type="ARBA" id="ARBA00023098"/>
    </source>
</evidence>
<proteinExistence type="predicted"/>
<evidence type="ECO:0000256" key="4">
    <source>
        <dbReference type="ARBA" id="ARBA00022516"/>
    </source>
</evidence>
<dbReference type="CDD" id="cd05195">
    <property type="entry name" value="enoyl_red"/>
    <property type="match status" value="1"/>
</dbReference>
<dbReference type="InterPro" id="IPR020843">
    <property type="entry name" value="ER"/>
</dbReference>
<dbReference type="InterPro" id="IPR036736">
    <property type="entry name" value="ACP-like_sf"/>
</dbReference>
<dbReference type="Gene3D" id="3.90.180.10">
    <property type="entry name" value="Medium-chain alcohol dehydrogenases, catalytic domain"/>
    <property type="match status" value="1"/>
</dbReference>
<keyword evidence="12" id="KW-0443">Lipid metabolism</keyword>
<feature type="region of interest" description="N-terminal hotdog fold" evidence="16">
    <location>
        <begin position="752"/>
        <end position="873"/>
    </location>
</feature>
<dbReference type="InterPro" id="IPR042104">
    <property type="entry name" value="PKS_dehydratase_sf"/>
</dbReference>
<accession>A0A7R9PV01</accession>
<evidence type="ECO:0000256" key="13">
    <source>
        <dbReference type="ARBA" id="ARBA00023160"/>
    </source>
</evidence>
<dbReference type="Pfam" id="PF00550">
    <property type="entry name" value="PP-binding"/>
    <property type="match status" value="1"/>
</dbReference>
<keyword evidence="8" id="KW-0276">Fatty acid metabolism</keyword>
<dbReference type="Gene3D" id="3.30.70.3290">
    <property type="match status" value="1"/>
</dbReference>
<evidence type="ECO:0000259" key="19">
    <source>
        <dbReference type="PROSITE" id="PS52019"/>
    </source>
</evidence>
<dbReference type="InterPro" id="IPR001227">
    <property type="entry name" value="Ac_transferase_dom_sf"/>
</dbReference>
<dbReference type="Pfam" id="PF08659">
    <property type="entry name" value="KR"/>
    <property type="match status" value="1"/>
</dbReference>
<evidence type="ECO:0000256" key="9">
    <source>
        <dbReference type="ARBA" id="ARBA00022857"/>
    </source>
</evidence>
<dbReference type="InterPro" id="IPR013968">
    <property type="entry name" value="PKS_KR"/>
</dbReference>
<dbReference type="InterPro" id="IPR014031">
    <property type="entry name" value="Ketoacyl_synth_C"/>
</dbReference>
<dbReference type="InterPro" id="IPR016035">
    <property type="entry name" value="Acyl_Trfase/lysoPLipase"/>
</dbReference>
<reference evidence="20" key="1">
    <citation type="submission" date="2020-11" db="EMBL/GenBank/DDBJ databases">
        <authorList>
            <person name="Tran Van P."/>
        </authorList>
    </citation>
    <scope>NUCLEOTIDE SEQUENCE</scope>
</reference>
<dbReference type="InterPro" id="IPR020841">
    <property type="entry name" value="PKS_Beta-ketoAc_synthase_dom"/>
</dbReference>
<dbReference type="Gene3D" id="3.40.366.10">
    <property type="entry name" value="Malonyl-Coenzyme A Acyl Carrier Protein, domain 2"/>
    <property type="match status" value="1"/>
</dbReference>
<dbReference type="PANTHER" id="PTHR43775">
    <property type="entry name" value="FATTY ACID SYNTHASE"/>
    <property type="match status" value="1"/>
</dbReference>
<feature type="domain" description="Ketosynthase family 3 (KS3)" evidence="18">
    <location>
        <begin position="1"/>
        <end position="313"/>
    </location>
</feature>
<dbReference type="Pfam" id="PF00698">
    <property type="entry name" value="Acyl_transf_1"/>
    <property type="match status" value="1"/>
</dbReference>
<dbReference type="Proteomes" id="UP000759131">
    <property type="component" value="Unassembled WGS sequence"/>
</dbReference>
<dbReference type="InterPro" id="IPR014043">
    <property type="entry name" value="Acyl_transferase_dom"/>
</dbReference>
<evidence type="ECO:0000256" key="2">
    <source>
        <dbReference type="ARBA" id="ARBA00018769"/>
    </source>
</evidence>
<dbReference type="InterPro" id="IPR032821">
    <property type="entry name" value="PKS_assoc"/>
</dbReference>
<evidence type="ECO:0000256" key="1">
    <source>
        <dbReference type="ARBA" id="ARBA00012873"/>
    </source>
</evidence>
<dbReference type="Gene3D" id="3.40.50.720">
    <property type="entry name" value="NAD(P)-binding Rossmann-like Domain"/>
    <property type="match status" value="2"/>
</dbReference>
<dbReference type="EC" id="2.3.1.85" evidence="1"/>
<dbReference type="InterPro" id="IPR029063">
    <property type="entry name" value="SAM-dependent_MTases_sf"/>
</dbReference>
<keyword evidence="13" id="KW-0275">Fatty acid biosynthesis</keyword>
<dbReference type="SMART" id="SM00829">
    <property type="entry name" value="PKS_ER"/>
    <property type="match status" value="1"/>
</dbReference>
<feature type="domain" description="PKS/mFAS DH" evidence="19">
    <location>
        <begin position="752"/>
        <end position="1030"/>
    </location>
</feature>
<dbReference type="InterPro" id="IPR057326">
    <property type="entry name" value="KR_dom"/>
</dbReference>
<dbReference type="Gene3D" id="3.40.47.10">
    <property type="match status" value="1"/>
</dbReference>
<dbReference type="GO" id="GO:0016491">
    <property type="term" value="F:oxidoreductase activity"/>
    <property type="evidence" value="ECO:0007669"/>
    <property type="project" value="UniProtKB-KW"/>
</dbReference>
<dbReference type="OrthoDB" id="329835at2759"/>
<keyword evidence="11" id="KW-0520">NAD</keyword>
<evidence type="ECO:0000256" key="7">
    <source>
        <dbReference type="ARBA" id="ARBA00022801"/>
    </source>
</evidence>
<dbReference type="PROSITE" id="PS50075">
    <property type="entry name" value="CARRIER"/>
    <property type="match status" value="1"/>
</dbReference>
<dbReference type="InterPro" id="IPR049900">
    <property type="entry name" value="PKS_mFAS_DH"/>
</dbReference>
<keyword evidence="3" id="KW-0596">Phosphopantetheine</keyword>
<feature type="region of interest" description="C-terminal hotdog fold" evidence="16">
    <location>
        <begin position="890"/>
        <end position="1030"/>
    </location>
</feature>
<dbReference type="Pfam" id="PF16197">
    <property type="entry name" value="KAsynt_C_assoc"/>
    <property type="match status" value="1"/>
</dbReference>
<dbReference type="EMBL" id="OC855372">
    <property type="protein sequence ID" value="CAD7621872.1"/>
    <property type="molecule type" value="Genomic_DNA"/>
</dbReference>
<keyword evidence="10" id="KW-0560">Oxidoreductase</keyword>
<dbReference type="Gene3D" id="1.10.1200.10">
    <property type="entry name" value="ACP-like"/>
    <property type="match status" value="1"/>
</dbReference>
<dbReference type="InterPro" id="IPR050091">
    <property type="entry name" value="PKS_NRPS_Biosynth_Enz"/>
</dbReference>
<evidence type="ECO:0000256" key="3">
    <source>
        <dbReference type="ARBA" id="ARBA00022450"/>
    </source>
</evidence>
<dbReference type="InterPro" id="IPR049391">
    <property type="entry name" value="FAS_pseudo-KR"/>
</dbReference>
<name>A0A7R9PV01_9ACAR</name>
<dbReference type="PROSITE" id="PS52019">
    <property type="entry name" value="PKS_MFAS_DH"/>
    <property type="match status" value="1"/>
</dbReference>
<dbReference type="PANTHER" id="PTHR43775:SF7">
    <property type="entry name" value="FATTY ACID SYNTHASE"/>
    <property type="match status" value="1"/>
</dbReference>